<name>A0A3N2DZ62_9GAMM</name>
<dbReference type="InterPro" id="IPR015796">
    <property type="entry name" value="Impact_YigZ-like"/>
</dbReference>
<dbReference type="EMBL" id="RKHR01000003">
    <property type="protein sequence ID" value="ROS05057.1"/>
    <property type="molecule type" value="Genomic_DNA"/>
</dbReference>
<feature type="domain" description="Impact N-terminal" evidence="2">
    <location>
        <begin position="19"/>
        <end position="126"/>
    </location>
</feature>
<dbReference type="InterPro" id="IPR020569">
    <property type="entry name" value="UPF0029_Impact_CS"/>
</dbReference>
<accession>A0A3N2DZ62</accession>
<dbReference type="InterPro" id="IPR023582">
    <property type="entry name" value="Impact"/>
</dbReference>
<sequence length="202" mass="21943">MKQPYLIPAAMLEHCYEVKKSKFIARVYHAEDRAAAMAALALAQHDYPDARHHCWAYLLGDPRQPSSAAFSDDGEPSGTAGKPILNVLNHRGIGDIMVVIIRYFGGIKLGAGGLVRAYSSSTQQAIERLSTVTLVPKAVFVLHSDYAAEPELRRFIDAQGGAIDSADYGLELRLVVSLPLSAEADLQHFLAGRKGISLQQAE</sequence>
<dbReference type="InterPro" id="IPR020568">
    <property type="entry name" value="Ribosomal_Su5_D2-typ_SF"/>
</dbReference>
<reference evidence="3 4" key="1">
    <citation type="submission" date="2018-11" db="EMBL/GenBank/DDBJ databases">
        <title>Genomic Encyclopedia of Type Strains, Phase IV (KMG-IV): sequencing the most valuable type-strain genomes for metagenomic binning, comparative biology and taxonomic classification.</title>
        <authorList>
            <person name="Goeker M."/>
        </authorList>
    </citation>
    <scope>NUCLEOTIDE SEQUENCE [LARGE SCALE GENOMIC DNA]</scope>
    <source>
        <strain evidence="3 4">DSM 100316</strain>
    </source>
</reference>
<keyword evidence="4" id="KW-1185">Reference proteome</keyword>
<dbReference type="PANTHER" id="PTHR16301">
    <property type="entry name" value="IMPACT-RELATED"/>
    <property type="match status" value="1"/>
</dbReference>
<dbReference type="Pfam" id="PF01205">
    <property type="entry name" value="Impact_N"/>
    <property type="match status" value="1"/>
</dbReference>
<evidence type="ECO:0000313" key="3">
    <source>
        <dbReference type="EMBL" id="ROS05057.1"/>
    </source>
</evidence>
<dbReference type="PANTHER" id="PTHR16301:SF20">
    <property type="entry name" value="IMPACT FAMILY MEMBER YIGZ"/>
    <property type="match status" value="1"/>
</dbReference>
<dbReference type="GO" id="GO:0005737">
    <property type="term" value="C:cytoplasm"/>
    <property type="evidence" value="ECO:0007669"/>
    <property type="project" value="TreeGrafter"/>
</dbReference>
<evidence type="ECO:0000259" key="2">
    <source>
        <dbReference type="Pfam" id="PF01205"/>
    </source>
</evidence>
<dbReference type="PROSITE" id="PS00910">
    <property type="entry name" value="UPF0029"/>
    <property type="match status" value="1"/>
</dbReference>
<dbReference type="NCBIfam" id="TIGR00257">
    <property type="entry name" value="IMPACT_YIGZ"/>
    <property type="match status" value="1"/>
</dbReference>
<dbReference type="GO" id="GO:0006446">
    <property type="term" value="P:regulation of translational initiation"/>
    <property type="evidence" value="ECO:0007669"/>
    <property type="project" value="TreeGrafter"/>
</dbReference>
<dbReference type="SUPFAM" id="SSF54211">
    <property type="entry name" value="Ribosomal protein S5 domain 2-like"/>
    <property type="match status" value="1"/>
</dbReference>
<gene>
    <name evidence="3" type="ORF">EDC56_0579</name>
</gene>
<comment type="similarity">
    <text evidence="1">Belongs to the IMPACT family.</text>
</comment>
<dbReference type="InterPro" id="IPR001498">
    <property type="entry name" value="Impact_N"/>
</dbReference>
<organism evidence="3 4">
    <name type="scientific">Sinobacterium caligoides</name>
    <dbReference type="NCBI Taxonomy" id="933926"/>
    <lineage>
        <taxon>Bacteria</taxon>
        <taxon>Pseudomonadati</taxon>
        <taxon>Pseudomonadota</taxon>
        <taxon>Gammaproteobacteria</taxon>
        <taxon>Cellvibrionales</taxon>
        <taxon>Spongiibacteraceae</taxon>
        <taxon>Sinobacterium</taxon>
    </lineage>
</organism>
<dbReference type="Proteomes" id="UP000275394">
    <property type="component" value="Unassembled WGS sequence"/>
</dbReference>
<comment type="caution">
    <text evidence="3">The sequence shown here is derived from an EMBL/GenBank/DDBJ whole genome shotgun (WGS) entry which is preliminary data.</text>
</comment>
<proteinExistence type="inferred from homology"/>
<dbReference type="Gene3D" id="3.30.230.30">
    <property type="entry name" value="Impact, N-terminal domain"/>
    <property type="match status" value="1"/>
</dbReference>
<dbReference type="AlphaFoldDB" id="A0A3N2DZ62"/>
<dbReference type="InterPro" id="IPR036956">
    <property type="entry name" value="Impact_N_sf"/>
</dbReference>
<dbReference type="RefSeq" id="WP_245980633.1">
    <property type="nucleotide sequence ID" value="NZ_RKHR01000003.1"/>
</dbReference>
<evidence type="ECO:0000313" key="4">
    <source>
        <dbReference type="Proteomes" id="UP000275394"/>
    </source>
</evidence>
<evidence type="ECO:0000256" key="1">
    <source>
        <dbReference type="ARBA" id="ARBA00007665"/>
    </source>
</evidence>
<protein>
    <submittedName>
        <fullName evidence="3">Putative YigZ family protein</fullName>
    </submittedName>
</protein>